<feature type="compositionally biased region" description="Low complexity" evidence="6">
    <location>
        <begin position="850"/>
        <end position="862"/>
    </location>
</feature>
<dbReference type="InterPro" id="IPR001680">
    <property type="entry name" value="WD40_rpt"/>
</dbReference>
<dbReference type="InterPro" id="IPR001487">
    <property type="entry name" value="Bromodomain"/>
</dbReference>
<dbReference type="FunFam" id="2.130.10.10:FF:000071">
    <property type="entry name" value="Bromodomain and WD repeat domain containing 1"/>
    <property type="match status" value="1"/>
</dbReference>
<dbReference type="SUPFAM" id="SSF47370">
    <property type="entry name" value="Bromodomain"/>
    <property type="match status" value="2"/>
</dbReference>
<dbReference type="FunFam" id="2.130.10.10:FF:000023">
    <property type="entry name" value="Bromodomain and WD repeat domain containing 1"/>
    <property type="match status" value="1"/>
</dbReference>
<dbReference type="InterPro" id="IPR018359">
    <property type="entry name" value="Bromodomain_CS"/>
</dbReference>
<feature type="compositionally biased region" description="Basic and acidic residues" evidence="6">
    <location>
        <begin position="1622"/>
        <end position="1647"/>
    </location>
</feature>
<evidence type="ECO:0000256" key="4">
    <source>
        <dbReference type="PROSITE-ProRule" id="PRU00035"/>
    </source>
</evidence>
<feature type="repeat" description="WD" evidence="5">
    <location>
        <begin position="362"/>
        <end position="393"/>
    </location>
</feature>
<dbReference type="SUPFAM" id="SSF50978">
    <property type="entry name" value="WD40 repeat-like"/>
    <property type="match status" value="1"/>
</dbReference>
<dbReference type="InterPro" id="IPR036427">
    <property type="entry name" value="Bromodomain-like_sf"/>
</dbReference>
<dbReference type="PROSITE" id="PS00633">
    <property type="entry name" value="BROMODOMAIN_1"/>
    <property type="match status" value="1"/>
</dbReference>
<reference evidence="8" key="1">
    <citation type="submission" date="2021-06" db="EMBL/GenBank/DDBJ databases">
        <authorList>
            <consortium name="Wellcome Sanger Institute Data Sharing"/>
        </authorList>
    </citation>
    <scope>NUCLEOTIDE SEQUENCE [LARGE SCALE GENOMIC DNA]</scope>
</reference>
<dbReference type="PROSITE" id="PS50014">
    <property type="entry name" value="BROMODOMAIN_2"/>
    <property type="match status" value="2"/>
</dbReference>
<evidence type="ECO:0000313" key="8">
    <source>
        <dbReference type="Ensembl" id="ENSECRP00000011037.1"/>
    </source>
</evidence>
<dbReference type="InterPro" id="IPR057452">
    <property type="entry name" value="BRWD/PHIP_N"/>
</dbReference>
<feature type="region of interest" description="Disordered" evidence="6">
    <location>
        <begin position="1471"/>
        <end position="1585"/>
    </location>
</feature>
<feature type="repeat" description="WD" evidence="5">
    <location>
        <begin position="222"/>
        <end position="263"/>
    </location>
</feature>
<evidence type="ECO:0000259" key="7">
    <source>
        <dbReference type="PROSITE" id="PS50014"/>
    </source>
</evidence>
<dbReference type="GO" id="GO:0006357">
    <property type="term" value="P:regulation of transcription by RNA polymerase II"/>
    <property type="evidence" value="ECO:0007669"/>
    <property type="project" value="TreeGrafter"/>
</dbReference>
<reference evidence="8" key="3">
    <citation type="submission" date="2025-09" db="UniProtKB">
        <authorList>
            <consortium name="Ensembl"/>
        </authorList>
    </citation>
    <scope>IDENTIFICATION</scope>
</reference>
<dbReference type="PANTHER" id="PTHR16266:SF26">
    <property type="entry name" value="BROMODOMAIN AND WD REPEAT-CONTAINING PROTEIN 1"/>
    <property type="match status" value="1"/>
</dbReference>
<feature type="region of interest" description="Disordered" evidence="6">
    <location>
        <begin position="1603"/>
        <end position="1659"/>
    </location>
</feature>
<feature type="domain" description="Bromo" evidence="7">
    <location>
        <begin position="1317"/>
        <end position="1384"/>
    </location>
</feature>
<dbReference type="Proteomes" id="UP000694620">
    <property type="component" value="Chromosome 4"/>
</dbReference>
<dbReference type="InterPro" id="IPR052060">
    <property type="entry name" value="Bromo_WD_repeat"/>
</dbReference>
<feature type="compositionally biased region" description="Acidic residues" evidence="6">
    <location>
        <begin position="1713"/>
        <end position="1722"/>
    </location>
</feature>
<feature type="region of interest" description="Disordered" evidence="6">
    <location>
        <begin position="1268"/>
        <end position="1293"/>
    </location>
</feature>
<organism evidence="8 9">
    <name type="scientific">Erpetoichthys calabaricus</name>
    <name type="common">Rope fish</name>
    <name type="synonym">Calamoichthys calabaricus</name>
    <dbReference type="NCBI Taxonomy" id="27687"/>
    <lineage>
        <taxon>Eukaryota</taxon>
        <taxon>Metazoa</taxon>
        <taxon>Chordata</taxon>
        <taxon>Craniata</taxon>
        <taxon>Vertebrata</taxon>
        <taxon>Euteleostomi</taxon>
        <taxon>Actinopterygii</taxon>
        <taxon>Polypteriformes</taxon>
        <taxon>Polypteridae</taxon>
        <taxon>Erpetoichthys</taxon>
    </lineage>
</organism>
<dbReference type="SMART" id="SM00297">
    <property type="entry name" value="BROMO"/>
    <property type="match status" value="2"/>
</dbReference>
<dbReference type="Pfam" id="PF25313">
    <property type="entry name" value="BRWD_AD"/>
    <property type="match status" value="1"/>
</dbReference>
<feature type="region of interest" description="Disordered" evidence="6">
    <location>
        <begin position="773"/>
        <end position="803"/>
    </location>
</feature>
<proteinExistence type="predicted"/>
<feature type="compositionally biased region" description="Basic and acidic residues" evidence="6">
    <location>
        <begin position="2112"/>
        <end position="2121"/>
    </location>
</feature>
<dbReference type="FunFam" id="1.20.920.10:FF:000066">
    <property type="entry name" value="Transcription initiation factor TFIID subunit 1"/>
    <property type="match status" value="2"/>
</dbReference>
<feature type="repeat" description="WD" evidence="5">
    <location>
        <begin position="180"/>
        <end position="221"/>
    </location>
</feature>
<feature type="region of interest" description="Disordered" evidence="6">
    <location>
        <begin position="1677"/>
        <end position="1743"/>
    </location>
</feature>
<dbReference type="InterPro" id="IPR036322">
    <property type="entry name" value="WD40_repeat_dom_sf"/>
</dbReference>
<feature type="region of interest" description="Disordered" evidence="6">
    <location>
        <begin position="2174"/>
        <end position="2290"/>
    </location>
</feature>
<feature type="compositionally biased region" description="Basic residues" evidence="6">
    <location>
        <begin position="1648"/>
        <end position="1659"/>
    </location>
</feature>
<feature type="compositionally biased region" description="Polar residues" evidence="6">
    <location>
        <begin position="1536"/>
        <end position="1546"/>
    </location>
</feature>
<keyword evidence="1 5" id="KW-0853">WD repeat</keyword>
<dbReference type="PROSITE" id="PS50082">
    <property type="entry name" value="WD_REPEATS_2"/>
    <property type="match status" value="5"/>
</dbReference>
<name>A0A8C4S915_ERPCA</name>
<feature type="compositionally biased region" description="Low complexity" evidence="6">
    <location>
        <begin position="2214"/>
        <end position="2226"/>
    </location>
</feature>
<accession>A0A8C4S915</accession>
<feature type="region of interest" description="Disordered" evidence="6">
    <location>
        <begin position="816"/>
        <end position="912"/>
    </location>
</feature>
<dbReference type="Pfam" id="PF00439">
    <property type="entry name" value="Bromodomain"/>
    <property type="match status" value="2"/>
</dbReference>
<reference evidence="8" key="2">
    <citation type="submission" date="2025-08" db="UniProtKB">
        <authorList>
            <consortium name="Ensembl"/>
        </authorList>
    </citation>
    <scope>IDENTIFICATION</scope>
</reference>
<feature type="domain" description="Bromo" evidence="7">
    <location>
        <begin position="1169"/>
        <end position="1239"/>
    </location>
</feature>
<evidence type="ECO:0000313" key="9">
    <source>
        <dbReference type="Proteomes" id="UP000694620"/>
    </source>
</evidence>
<feature type="compositionally biased region" description="Basic residues" evidence="6">
    <location>
        <begin position="786"/>
        <end position="803"/>
    </location>
</feature>
<dbReference type="PRINTS" id="PR00503">
    <property type="entry name" value="BROMODOMAIN"/>
</dbReference>
<dbReference type="SMART" id="SM00320">
    <property type="entry name" value="WD40"/>
    <property type="match status" value="8"/>
</dbReference>
<feature type="region of interest" description="Disordered" evidence="6">
    <location>
        <begin position="1838"/>
        <end position="1888"/>
    </location>
</feature>
<feature type="compositionally biased region" description="Low complexity" evidence="6">
    <location>
        <begin position="1875"/>
        <end position="1887"/>
    </location>
</feature>
<dbReference type="InterPro" id="IPR057451">
    <property type="entry name" value="BRWD/PHIP_AD"/>
</dbReference>
<keyword evidence="9" id="KW-1185">Reference proteome</keyword>
<feature type="compositionally biased region" description="Basic and acidic residues" evidence="6">
    <location>
        <begin position="1723"/>
        <end position="1737"/>
    </location>
</feature>
<dbReference type="Gene3D" id="1.20.920.10">
    <property type="entry name" value="Bromodomain-like"/>
    <property type="match status" value="2"/>
</dbReference>
<dbReference type="Pfam" id="PF00400">
    <property type="entry name" value="WD40"/>
    <property type="match status" value="6"/>
</dbReference>
<feature type="compositionally biased region" description="Low complexity" evidence="6">
    <location>
        <begin position="1471"/>
        <end position="1511"/>
    </location>
</feature>
<evidence type="ECO:0000256" key="3">
    <source>
        <dbReference type="ARBA" id="ARBA00023117"/>
    </source>
</evidence>
<dbReference type="InterPro" id="IPR019775">
    <property type="entry name" value="WD40_repeat_CS"/>
</dbReference>
<dbReference type="GO" id="GO:0007010">
    <property type="term" value="P:cytoskeleton organization"/>
    <property type="evidence" value="ECO:0007669"/>
    <property type="project" value="TreeGrafter"/>
</dbReference>
<feature type="compositionally biased region" description="Basic and acidic residues" evidence="6">
    <location>
        <begin position="1942"/>
        <end position="1951"/>
    </location>
</feature>
<evidence type="ECO:0000256" key="1">
    <source>
        <dbReference type="ARBA" id="ARBA00022574"/>
    </source>
</evidence>
<sequence length="2290" mass="260196">MADIKAKKQNVTRLESELYYLVARFLSTGPCRKAFEVLVGELEEYQILPKRLDWEGNEHHRTYQELVCANKHVAADHLLQICKQIGPLLEKNHTGISGVQSLLGTGWQCLLDKPKDCKNGQRKGSEFAVLCNGRPLVMQHFKNSPNIVEVYHARRLTGIQCFSFIYPVSNYQHIKMHKRILGHLSAVYCIAFDRTGQRIFTGADDCLVKIWSSFDGRLLSTLRGHSAEISDLAVNFENTLIAAGSCDKVIRVWCLRTCAPVAVLQGHTGSITSLQFCPMVRSSMRYIVSTGADGTVCFWQWDVNNVSFNSRPQKFTERTRPGVQMVCSSFSSGGMFLATGSTDHVIRIYYLGSGSPEKIAELESHTDKVDSIQYCNNGDRFVSGSRDGTARIWRYQYGWTNFLLDMSSKLLSETCSEEDRFFKPKVTMIAWDRFDDNVITAVNNHLLKVWNSYTGELLHILRGHEDEVFVLEPHPLDPRILLSAGHDGNLFIWDITKGVKTQHYFNMIEGQGHGALFDCKFSPDGQHFACTDSHGHLLILGFGSSKPFEKLPDQVFFHTDYRPLIRDSNNYVLDEQTQQAPHLMPPPFLVDVDGNPHPPKYQRLVPGRENCADEHLIPQLGYVATSDGEVVEQVISLPANDVGEQGHEPSVLDNMIRQLQEQQDQQNSAELRVPANELQSRDDAALRTFHNPNTEYLSSPNVGLRRSGQVEGVRLLHQNAPRSQMATKRDLQAWKRRIIVPELPLSVLKKQEEYRKVKGDEERALYMAEKKQMSLQGNAMSDGISKGKRRTQPLRSKKINRRTSKMAMDFIDLSCEEGEETECSEEEEENDLDVNGNMDSSEDDKEWKSDNSSGKSSSDCSDWNADGRNIHKRPVRKSSRKKTIRELSSSDEDFSIDEEASTPVQKSKSPKLRKCKQRALRSEVIPIPSTECCPPPSWIIDVIPRKSPFVPQIGDEVIYFRQGHEAYVEAVKRNNIYNINLEKQPWRKMELRDQEFVKIVGIKYEVCPPTLCCLKLSIIDHGTGKDSDRFFFVTYHDMPDVIDFIVLRQCYEEARHRNWQPNNRFRSVIDDAWWFGTLLCQEPYQAEYPDSHFQCYKVRWDNGEIEKLSPWDVEPIPDNAQLPDQIGNSVPVSSSEQSELMYKPQEGEWGIKSRDEECERIINGINQLLTFQFALPFAAPVDFATYPDYFLVVAYPTDVTTIRTRLVHRFYRRTSALIWEVKQLEHNATEYGGNSEIAKTAKKIATILVHFINKQDCVNINDVLDEENRRVEQEDGPGTSTRRQQHQHQGDKIQAGNSIEDWKIQCKALLEYIFLCEDSEPFRQPVDPNDYPDYTDIIDTPMDFGTVRTSLEENQYGNPMDLCKDVHLIFKNAKAYTPNKRSKIYSMTLRLSALFEDRIRTIISKYNTAVQHCEKIGRSQRLKRKVQKQKISVSISSPEENIDNVISRHSTKSTSNEVLCTLRSRQIIIHRSSSGSSNETSVSPSSGSYKRAITSGSSFEESTSEGSDSDTPLSSNHSEENEKTSSDSDPKDKNGKTTVPNNYSRITRNKAALNRKQQEPEKKLSSFHSEETEQTSSDASHSKYKNVKLGETTTYYRIMQKKAAQNREKQGNRLQLRRRGCNRREYKVDSSSDESSWHLNEESDFKNKQTRVCRQKAPRKTAAAAVNKMKLMSNWEEEEFGSENESPKPSKRHLHRQTDEKGLIKNITREGSIDNEELECDTSEERLRSDQQHKHDGSGSQEIIPAKSVRVIINKLLRNKRSKEYSHSDEREIPVCSNPSQTFMSTNALELEKDCASDFDSEESTDAANCISSKMETQHEHANSQSYRSTYRKIRASVGSEDSLQPECSHQKVVPQKSNACSKTEKSKAKRSKNRLLSNSESSNCSEECNKNVDINSGVLPLSCDNEHQSKIKLNMSRRAIPKLSTRRKGILSSSDETNNSEEEKKQEEMSQRSLRNRPSKTRLMEGSENGGRSSALCRKLPYREAAAKKKYSYLEETDLETEIDCTNRKSPLKSPLKVSRGEFKTQTPSDCDLTSKSLHFKEGHIQNAPPENTSPSEGEEIIFTKKKPQRSCKLNSDSMSSEVTSSEEEILPCSSKKAHENGKKSSILQSEKAEVDRNGQHEYNVNNKTRKRKCLNGSDSGNSLDTRKCDLEKCNGSAKRSKLDIASNSDIECNENTELPPATVSKREDSLENIKTSSSRSSKTLKKRKCLFSSSSSSSCSSSSSNDSCFKPESCISDSGSDYRDNSDSDYNIQQNPKTVRRSKRRQQQSASNKGIVLRSAEHQGLSSQ</sequence>
<evidence type="ECO:0000256" key="2">
    <source>
        <dbReference type="ARBA" id="ARBA00022737"/>
    </source>
</evidence>
<feature type="repeat" description="WD" evidence="5">
    <location>
        <begin position="461"/>
        <end position="503"/>
    </location>
</feature>
<dbReference type="GeneTree" id="ENSGT00950000183107"/>
<feature type="region of interest" description="Disordered" evidence="6">
    <location>
        <begin position="2045"/>
        <end position="2150"/>
    </location>
</feature>
<dbReference type="Ensembl" id="ENSECRT00000011216.1">
    <property type="protein sequence ID" value="ENSECRP00000011037.1"/>
    <property type="gene ID" value="ENSECRG00000007330.1"/>
</dbReference>
<dbReference type="GO" id="GO:0008360">
    <property type="term" value="P:regulation of cell shape"/>
    <property type="evidence" value="ECO:0007669"/>
    <property type="project" value="TreeGrafter"/>
</dbReference>
<dbReference type="Gene3D" id="2.130.10.10">
    <property type="entry name" value="YVTN repeat-like/Quinoprotein amine dehydrogenase"/>
    <property type="match status" value="2"/>
</dbReference>
<dbReference type="PROSITE" id="PS00678">
    <property type="entry name" value="WD_REPEATS_1"/>
    <property type="match status" value="1"/>
</dbReference>
<gene>
    <name evidence="8" type="primary">BRWD1</name>
    <name evidence="8" type="synonym">brwd1</name>
</gene>
<feature type="region of interest" description="Disordered" evidence="6">
    <location>
        <begin position="1915"/>
        <end position="1975"/>
    </location>
</feature>
<feature type="compositionally biased region" description="Basic and acidic residues" evidence="6">
    <location>
        <begin position="1517"/>
        <end position="1535"/>
    </location>
</feature>
<keyword evidence="3 4" id="KW-0103">Bromodomain</keyword>
<feature type="compositionally biased region" description="Basic and acidic residues" evidence="6">
    <location>
        <begin position="1696"/>
        <end position="1712"/>
    </location>
</feature>
<evidence type="ECO:0000256" key="6">
    <source>
        <dbReference type="SAM" id="MobiDB-lite"/>
    </source>
</evidence>
<protein>
    <submittedName>
        <fullName evidence="8">Bromodomain and WD repeat domain containing 1</fullName>
    </submittedName>
</protein>
<dbReference type="PANTHER" id="PTHR16266">
    <property type="entry name" value="WD REPEAT DOMAIN 9"/>
    <property type="match status" value="1"/>
</dbReference>
<dbReference type="PROSITE" id="PS50294">
    <property type="entry name" value="WD_REPEATS_REGION"/>
    <property type="match status" value="5"/>
</dbReference>
<feature type="compositionally biased region" description="Acidic residues" evidence="6">
    <location>
        <begin position="816"/>
        <end position="832"/>
    </location>
</feature>
<feature type="compositionally biased region" description="Acidic residues" evidence="6">
    <location>
        <begin position="889"/>
        <end position="900"/>
    </location>
</feature>
<feature type="compositionally biased region" description="Basic and acidic residues" evidence="6">
    <location>
        <begin position="1556"/>
        <end position="1571"/>
    </location>
</feature>
<dbReference type="Pfam" id="PF25437">
    <property type="entry name" value="BRWD1_N"/>
    <property type="match status" value="1"/>
</dbReference>
<feature type="repeat" description="WD" evidence="5">
    <location>
        <begin position="264"/>
        <end position="300"/>
    </location>
</feature>
<dbReference type="InterPro" id="IPR015943">
    <property type="entry name" value="WD40/YVTN_repeat-like_dom_sf"/>
</dbReference>
<evidence type="ECO:0000256" key="5">
    <source>
        <dbReference type="PROSITE-ProRule" id="PRU00221"/>
    </source>
</evidence>
<dbReference type="GO" id="GO:0005634">
    <property type="term" value="C:nucleus"/>
    <property type="evidence" value="ECO:0007669"/>
    <property type="project" value="TreeGrafter"/>
</dbReference>
<feature type="compositionally biased region" description="Basic residues" evidence="6">
    <location>
        <begin position="870"/>
        <end position="883"/>
    </location>
</feature>
<feature type="region of interest" description="Disordered" evidence="6">
    <location>
        <begin position="2009"/>
        <end position="2032"/>
    </location>
</feature>
<keyword evidence="2" id="KW-0677">Repeat</keyword>
<dbReference type="CDD" id="cd00200">
    <property type="entry name" value="WD40"/>
    <property type="match status" value="1"/>
</dbReference>